<proteinExistence type="predicted"/>
<protein>
    <recommendedName>
        <fullName evidence="1">Transposase-associated domain-containing protein</fullName>
    </recommendedName>
</protein>
<organism evidence="2 3">
    <name type="scientific">Capsicum annuum</name>
    <name type="common">Capsicum pepper</name>
    <dbReference type="NCBI Taxonomy" id="4072"/>
    <lineage>
        <taxon>Eukaryota</taxon>
        <taxon>Viridiplantae</taxon>
        <taxon>Streptophyta</taxon>
        <taxon>Embryophyta</taxon>
        <taxon>Tracheophyta</taxon>
        <taxon>Spermatophyta</taxon>
        <taxon>Magnoliopsida</taxon>
        <taxon>eudicotyledons</taxon>
        <taxon>Gunneridae</taxon>
        <taxon>Pentapetalae</taxon>
        <taxon>asterids</taxon>
        <taxon>lamiids</taxon>
        <taxon>Solanales</taxon>
        <taxon>Solanaceae</taxon>
        <taxon>Solanoideae</taxon>
        <taxon>Capsiceae</taxon>
        <taxon>Capsicum</taxon>
    </lineage>
</organism>
<dbReference type="Proteomes" id="UP000222542">
    <property type="component" value="Unassembled WGS sequence"/>
</dbReference>
<feature type="domain" description="Transposase-associated" evidence="1">
    <location>
        <begin position="163"/>
        <end position="242"/>
    </location>
</feature>
<dbReference type="InterPro" id="IPR029480">
    <property type="entry name" value="Transpos_assoc"/>
</dbReference>
<evidence type="ECO:0000313" key="2">
    <source>
        <dbReference type="EMBL" id="PHT65999.1"/>
    </source>
</evidence>
<dbReference type="EMBL" id="AYRZ02000012">
    <property type="protein sequence ID" value="PHT65999.1"/>
    <property type="molecule type" value="Genomic_DNA"/>
</dbReference>
<reference evidence="2 3" key="1">
    <citation type="journal article" date="2014" name="Nat. Genet.">
        <title>Genome sequence of the hot pepper provides insights into the evolution of pungency in Capsicum species.</title>
        <authorList>
            <person name="Kim S."/>
            <person name="Park M."/>
            <person name="Yeom S.I."/>
            <person name="Kim Y.M."/>
            <person name="Lee J.M."/>
            <person name="Lee H.A."/>
            <person name="Seo E."/>
            <person name="Choi J."/>
            <person name="Cheong K."/>
            <person name="Kim K.T."/>
            <person name="Jung K."/>
            <person name="Lee G.W."/>
            <person name="Oh S.K."/>
            <person name="Bae C."/>
            <person name="Kim S.B."/>
            <person name="Lee H.Y."/>
            <person name="Kim S.Y."/>
            <person name="Kim M.S."/>
            <person name="Kang B.C."/>
            <person name="Jo Y.D."/>
            <person name="Yang H.B."/>
            <person name="Jeong H.J."/>
            <person name="Kang W.H."/>
            <person name="Kwon J.K."/>
            <person name="Shin C."/>
            <person name="Lim J.Y."/>
            <person name="Park J.H."/>
            <person name="Huh J.H."/>
            <person name="Kim J.S."/>
            <person name="Kim B.D."/>
            <person name="Cohen O."/>
            <person name="Paran I."/>
            <person name="Suh M.C."/>
            <person name="Lee S.B."/>
            <person name="Kim Y.K."/>
            <person name="Shin Y."/>
            <person name="Noh S.J."/>
            <person name="Park J."/>
            <person name="Seo Y.S."/>
            <person name="Kwon S.Y."/>
            <person name="Kim H.A."/>
            <person name="Park J.M."/>
            <person name="Kim H.J."/>
            <person name="Choi S.B."/>
            <person name="Bosland P.W."/>
            <person name="Reeves G."/>
            <person name="Jo S.H."/>
            <person name="Lee B.W."/>
            <person name="Cho H.T."/>
            <person name="Choi H.S."/>
            <person name="Lee M.S."/>
            <person name="Yu Y."/>
            <person name="Do Choi Y."/>
            <person name="Park B.S."/>
            <person name="van Deynze A."/>
            <person name="Ashrafi H."/>
            <person name="Hill T."/>
            <person name="Kim W.T."/>
            <person name="Pai H.S."/>
            <person name="Ahn H.K."/>
            <person name="Yeam I."/>
            <person name="Giovannoni J.J."/>
            <person name="Rose J.K."/>
            <person name="Sorensen I."/>
            <person name="Lee S.J."/>
            <person name="Kim R.W."/>
            <person name="Choi I.Y."/>
            <person name="Choi B.S."/>
            <person name="Lim J.S."/>
            <person name="Lee Y.H."/>
            <person name="Choi D."/>
        </authorList>
    </citation>
    <scope>NUCLEOTIDE SEQUENCE [LARGE SCALE GENOMIC DNA]</scope>
    <source>
        <strain evidence="3">cv. CM334</strain>
    </source>
</reference>
<dbReference type="Pfam" id="PF13963">
    <property type="entry name" value="Transpos_assoc"/>
    <property type="match status" value="1"/>
</dbReference>
<sequence>MYLQLPQRYNNSSRFIKSAHLTRCVANRVDQANASRQHSVDVLEFAFKNPTKSNSSTHDMTRRVTGSQILTKSQNLRFDEMRSLRINSLEVIHEILAKAQHLPVDVTRRASVGSLEFYSISLLNSGKSSDPFFYPDLVHLHMFGLDKHVLSHLHDMNMNNLERGWMYDRLDGRGAISSRFITGVNNFILFACSQQNCMSCNNIRCPCKKCRNIKYKDFEMVRYHLFHDGFVKDYFVWKHQGETDLIDAAGPNFNHGYNNIESRPSHLYESSIEEEHETSMEEEPNLEYQKFYELLHSADAKLYSGSSLSQLAVISRILNIKMENNMSERGFNQMM</sequence>
<dbReference type="STRING" id="4072.A0A2G2Y8J1"/>
<evidence type="ECO:0000313" key="3">
    <source>
        <dbReference type="Proteomes" id="UP000222542"/>
    </source>
</evidence>
<keyword evidence="3" id="KW-1185">Reference proteome</keyword>
<dbReference type="AlphaFoldDB" id="A0A2G2Y8J1"/>
<comment type="caution">
    <text evidence="2">The sequence shown here is derived from an EMBL/GenBank/DDBJ whole genome shotgun (WGS) entry which is preliminary data.</text>
</comment>
<accession>A0A2G2Y8J1</accession>
<reference evidence="2 3" key="2">
    <citation type="journal article" date="2017" name="Genome Biol.">
        <title>New reference genome sequences of hot pepper reveal the massive evolution of plant disease-resistance genes by retroduplication.</title>
        <authorList>
            <person name="Kim S."/>
            <person name="Park J."/>
            <person name="Yeom S.I."/>
            <person name="Kim Y.M."/>
            <person name="Seo E."/>
            <person name="Kim K.T."/>
            <person name="Kim M.S."/>
            <person name="Lee J.M."/>
            <person name="Cheong K."/>
            <person name="Shin H.S."/>
            <person name="Kim S.B."/>
            <person name="Han K."/>
            <person name="Lee J."/>
            <person name="Park M."/>
            <person name="Lee H.A."/>
            <person name="Lee H.Y."/>
            <person name="Lee Y."/>
            <person name="Oh S."/>
            <person name="Lee J.H."/>
            <person name="Choi E."/>
            <person name="Choi E."/>
            <person name="Lee S.E."/>
            <person name="Jeon J."/>
            <person name="Kim H."/>
            <person name="Choi G."/>
            <person name="Song H."/>
            <person name="Lee J."/>
            <person name="Lee S.C."/>
            <person name="Kwon J.K."/>
            <person name="Lee H.Y."/>
            <person name="Koo N."/>
            <person name="Hong Y."/>
            <person name="Kim R.W."/>
            <person name="Kang W.H."/>
            <person name="Huh J.H."/>
            <person name="Kang B.C."/>
            <person name="Yang T.J."/>
            <person name="Lee Y.H."/>
            <person name="Bennetzen J.L."/>
            <person name="Choi D."/>
        </authorList>
    </citation>
    <scope>NUCLEOTIDE SEQUENCE [LARGE SCALE GENOMIC DNA]</scope>
    <source>
        <strain evidence="3">cv. CM334</strain>
    </source>
</reference>
<name>A0A2G2Y8J1_CAPAN</name>
<gene>
    <name evidence="2" type="ORF">T459_30424</name>
</gene>
<dbReference type="Gramene" id="PHT65999">
    <property type="protein sequence ID" value="PHT65999"/>
    <property type="gene ID" value="T459_30424"/>
</dbReference>
<evidence type="ECO:0000259" key="1">
    <source>
        <dbReference type="Pfam" id="PF13963"/>
    </source>
</evidence>